<gene>
    <name evidence="4" type="ORF">DH2020_019199</name>
</gene>
<dbReference type="EMBL" id="JABTTQ020000010">
    <property type="protein sequence ID" value="KAK6148287.1"/>
    <property type="molecule type" value="Genomic_DNA"/>
</dbReference>
<feature type="signal peptide" evidence="2">
    <location>
        <begin position="1"/>
        <end position="22"/>
    </location>
</feature>
<sequence length="609" mass="69316">MSPHLHLALEALVCVCSQVATTFNLSNPFFNLLFGFGPFSSSTSQVVERNGRQMFVTLFTDQVKVKQRTQEAINLLYKSTPNLALNRPIQIKGKDANADQSELYELQNDVGLLLEAFLRESTANKKAPPKVEMERQIKEVVYVIEDTIDSCLTQLSATVKGKNLLRYLNPKRANLAKEVRSLRERLKPLVDKVIRKDFADMQIGDKSGTSVDEPHMKLEKAVVHQDLHVSSQDKFVGLEDETETIIKYVMEAKDKLDVISIVGMPGLGKTTLAWKIYQNHNIQYEFPTRIWVNISLVFNRREVLLRILKEFTSQDMSSLSDHDLANKVHECLKTGKILLVMDDVWGVEDWNTLRDVLPKSNRMGKVLITSRYTNVAVYANPGFGIQVHQFHQFPKGVTKLIHLRYITLSGDNLRVLPEAISELWNLQTIVVNTKSRQITVKANIWRMIQLRHLKTTAAIVLDIQGEGEGGENLQTLSRLSPEYCTDYVFYRARNIKTLGIFSKLASLVYANSLQKLHRLENLKLLNDLIYESASEYRLNGLPQPNCFPPNLKRLTLSATFLDWNHMSALVKIGTLEVLKLKDNAFTGKFWNAVGDSFHSLQFLLIADRT</sequence>
<dbReference type="InterPro" id="IPR027417">
    <property type="entry name" value="P-loop_NTPase"/>
</dbReference>
<keyword evidence="2" id="KW-0732">Signal</keyword>
<keyword evidence="1" id="KW-0611">Plant defense</keyword>
<dbReference type="PANTHER" id="PTHR36766">
    <property type="entry name" value="PLANT BROAD-SPECTRUM MILDEW RESISTANCE PROTEIN RPW8"/>
    <property type="match status" value="1"/>
</dbReference>
<dbReference type="Gene3D" id="1.20.5.4130">
    <property type="match status" value="1"/>
</dbReference>
<dbReference type="Gene3D" id="3.40.50.300">
    <property type="entry name" value="P-loop containing nucleotide triphosphate hydrolases"/>
    <property type="match status" value="1"/>
</dbReference>
<evidence type="ECO:0000256" key="2">
    <source>
        <dbReference type="SAM" id="SignalP"/>
    </source>
</evidence>
<dbReference type="Pfam" id="PF00931">
    <property type="entry name" value="NB-ARC"/>
    <property type="match status" value="1"/>
</dbReference>
<evidence type="ECO:0000313" key="5">
    <source>
        <dbReference type="Proteomes" id="UP001318860"/>
    </source>
</evidence>
<evidence type="ECO:0000259" key="3">
    <source>
        <dbReference type="Pfam" id="PF00931"/>
    </source>
</evidence>
<dbReference type="SUPFAM" id="SSF52058">
    <property type="entry name" value="L domain-like"/>
    <property type="match status" value="1"/>
</dbReference>
<feature type="domain" description="NB-ARC" evidence="3">
    <location>
        <begin position="239"/>
        <end position="379"/>
    </location>
</feature>
<dbReference type="InterPro" id="IPR002182">
    <property type="entry name" value="NB-ARC"/>
</dbReference>
<proteinExistence type="predicted"/>
<dbReference type="PANTHER" id="PTHR36766:SF53">
    <property type="entry name" value="DISEASE RESISTANCE PROTEIN RPP13-LIKE"/>
    <property type="match status" value="1"/>
</dbReference>
<dbReference type="SUPFAM" id="SSF52540">
    <property type="entry name" value="P-loop containing nucleoside triphosphate hydrolases"/>
    <property type="match status" value="1"/>
</dbReference>
<feature type="chain" id="PRO_5045680089" description="NB-ARC domain-containing protein" evidence="2">
    <location>
        <begin position="23"/>
        <end position="609"/>
    </location>
</feature>
<evidence type="ECO:0000313" key="4">
    <source>
        <dbReference type="EMBL" id="KAK6148287.1"/>
    </source>
</evidence>
<dbReference type="Proteomes" id="UP001318860">
    <property type="component" value="Unassembled WGS sequence"/>
</dbReference>
<dbReference type="InterPro" id="IPR032675">
    <property type="entry name" value="LRR_dom_sf"/>
</dbReference>
<protein>
    <recommendedName>
        <fullName evidence="3">NB-ARC domain-containing protein</fullName>
    </recommendedName>
</protein>
<comment type="caution">
    <text evidence="4">The sequence shown here is derived from an EMBL/GenBank/DDBJ whole genome shotgun (WGS) entry which is preliminary data.</text>
</comment>
<dbReference type="PRINTS" id="PR00364">
    <property type="entry name" value="DISEASERSIST"/>
</dbReference>
<name>A0ABR0WPM4_REHGL</name>
<reference evidence="4 5" key="1">
    <citation type="journal article" date="2021" name="Comput. Struct. Biotechnol. J.">
        <title>De novo genome assembly of the potent medicinal plant Rehmannia glutinosa using nanopore technology.</title>
        <authorList>
            <person name="Ma L."/>
            <person name="Dong C."/>
            <person name="Song C."/>
            <person name="Wang X."/>
            <person name="Zheng X."/>
            <person name="Niu Y."/>
            <person name="Chen S."/>
            <person name="Feng W."/>
        </authorList>
    </citation>
    <scope>NUCLEOTIDE SEQUENCE [LARGE SCALE GENOMIC DNA]</scope>
    <source>
        <strain evidence="4">DH-2019</strain>
    </source>
</reference>
<organism evidence="4 5">
    <name type="scientific">Rehmannia glutinosa</name>
    <name type="common">Chinese foxglove</name>
    <dbReference type="NCBI Taxonomy" id="99300"/>
    <lineage>
        <taxon>Eukaryota</taxon>
        <taxon>Viridiplantae</taxon>
        <taxon>Streptophyta</taxon>
        <taxon>Embryophyta</taxon>
        <taxon>Tracheophyta</taxon>
        <taxon>Spermatophyta</taxon>
        <taxon>Magnoliopsida</taxon>
        <taxon>eudicotyledons</taxon>
        <taxon>Gunneridae</taxon>
        <taxon>Pentapetalae</taxon>
        <taxon>asterids</taxon>
        <taxon>lamiids</taxon>
        <taxon>Lamiales</taxon>
        <taxon>Orobanchaceae</taxon>
        <taxon>Rehmannieae</taxon>
        <taxon>Rehmannia</taxon>
    </lineage>
</organism>
<keyword evidence="5" id="KW-1185">Reference proteome</keyword>
<accession>A0ABR0WPM4</accession>
<evidence type="ECO:0000256" key="1">
    <source>
        <dbReference type="ARBA" id="ARBA00022821"/>
    </source>
</evidence>
<dbReference type="Gene3D" id="3.80.10.10">
    <property type="entry name" value="Ribonuclease Inhibitor"/>
    <property type="match status" value="1"/>
</dbReference>